<dbReference type="Gene3D" id="3.90.1480.20">
    <property type="entry name" value="Glycosyl transferase family 29"/>
    <property type="match status" value="1"/>
</dbReference>
<name>A0AAW1RCA3_9CHLO</name>
<dbReference type="EMBL" id="JALJOS010000014">
    <property type="protein sequence ID" value="KAK9831190.1"/>
    <property type="molecule type" value="Genomic_DNA"/>
</dbReference>
<dbReference type="InterPro" id="IPR038578">
    <property type="entry name" value="GT29-like_sf"/>
</dbReference>
<dbReference type="Proteomes" id="UP001438707">
    <property type="component" value="Unassembled WGS sequence"/>
</dbReference>
<keyword evidence="1" id="KW-0812">Transmembrane</keyword>
<keyword evidence="1" id="KW-1133">Transmembrane helix</keyword>
<sequence>MCRAAAKLCGKISALRLRRTKVRWLGMLSPSPGLLSPIPGLGRQLSRGGSGTFRTNSSRSQTWTRPLGWAAVLSLSLACLGFQFVVLNRHGQLGQQTSTSPHLQESTVVGVSPLPPSARPDFQLEDTLCANSSESCAAIQQAKQQSYQKFRAQQLASEVSREQDTAPISFNSKPSKAAVNRRKGLQLFQLLTSRFRRRAQLPECIALERIARRLRTIAIVGNGPISIQQRQQIQTADVVIRFNKLNNRFCGERLDVWVVRFGNTTESGYHGVNEVTHCTTAEAIGRLSSLWFLDNKPGWARQHAMDTIVQNFTEAGWMEDKTWLGIDKRPLTDEFHQTMDKGTTPSSGWIGLRLAERCRPWGARIHLFGYNWSPLAWSGHKMSEEHKYAQTLEAEGKLIIHRPPCRGFRTCDGCAVVAGFDAKNNKLACAEHVGRV</sequence>
<protein>
    <submittedName>
        <fullName evidence="2">Uncharacterized protein</fullName>
    </submittedName>
</protein>
<keyword evidence="1" id="KW-0472">Membrane</keyword>
<organism evidence="2 3">
    <name type="scientific">Apatococcus lobatus</name>
    <dbReference type="NCBI Taxonomy" id="904363"/>
    <lineage>
        <taxon>Eukaryota</taxon>
        <taxon>Viridiplantae</taxon>
        <taxon>Chlorophyta</taxon>
        <taxon>core chlorophytes</taxon>
        <taxon>Trebouxiophyceae</taxon>
        <taxon>Chlorellales</taxon>
        <taxon>Chlorellaceae</taxon>
        <taxon>Apatococcus</taxon>
    </lineage>
</organism>
<proteinExistence type="predicted"/>
<keyword evidence="3" id="KW-1185">Reference proteome</keyword>
<evidence type="ECO:0000313" key="2">
    <source>
        <dbReference type="EMBL" id="KAK9831190.1"/>
    </source>
</evidence>
<gene>
    <name evidence="2" type="ORF">WJX74_006827</name>
</gene>
<comment type="caution">
    <text evidence="2">The sequence shown here is derived from an EMBL/GenBank/DDBJ whole genome shotgun (WGS) entry which is preliminary data.</text>
</comment>
<accession>A0AAW1RCA3</accession>
<evidence type="ECO:0000313" key="3">
    <source>
        <dbReference type="Proteomes" id="UP001438707"/>
    </source>
</evidence>
<feature type="transmembrane region" description="Helical" evidence="1">
    <location>
        <begin position="67"/>
        <end position="87"/>
    </location>
</feature>
<dbReference type="AlphaFoldDB" id="A0AAW1RCA3"/>
<evidence type="ECO:0000256" key="1">
    <source>
        <dbReference type="SAM" id="Phobius"/>
    </source>
</evidence>
<reference evidence="2 3" key="1">
    <citation type="journal article" date="2024" name="Nat. Commun.">
        <title>Phylogenomics reveals the evolutionary origins of lichenization in chlorophyte algae.</title>
        <authorList>
            <person name="Puginier C."/>
            <person name="Libourel C."/>
            <person name="Otte J."/>
            <person name="Skaloud P."/>
            <person name="Haon M."/>
            <person name="Grisel S."/>
            <person name="Petersen M."/>
            <person name="Berrin J.G."/>
            <person name="Delaux P.M."/>
            <person name="Dal Grande F."/>
            <person name="Keller J."/>
        </authorList>
    </citation>
    <scope>NUCLEOTIDE SEQUENCE [LARGE SCALE GENOMIC DNA]</scope>
    <source>
        <strain evidence="2 3">SAG 2145</strain>
    </source>
</reference>